<keyword evidence="5" id="KW-1133">Transmembrane helix</keyword>
<sequence length="499" mass="53706">MNPSDEQRATGTDATTGGAASRKLVDANEFLASRARAAEAQSASPTATSVNAAHLIRIEGELRSCLQRDALWQHLVNESAVLIPFGESLVLESRASLRGKSTSAWRVLAISGLAEVQRDAPMVLWYQRLVEKLTQSSDGGLQPESFELPQYADEHDPCTEQAALRHLLWLPLHDGGTALGVGWLLAADHTWEEQHITLASRLAQAYAHGALAIAGRAQPLPAWRRHKSRTAAFAGLAFLLALVLALVKVPLMTLAPVEVVARAPFVVAAPVAGVVERIVVQPGTAVNIGNPLVQLVDTALRSDFEVAEQKLQVARAKMLRYQQASIGDSSAKRELAVAQTEAQVARAERDFAKAMLDKSVITAQQAGVALYGDPRDWVGRPVAVGEAIMQVANPQQVEFKLQVAVADAVNLRDAARVKVFLDAAPLQPIEAQVVRAAYKAETDPAGVASFAVSARAADAADNISRLGLRGTARVYGEQVSLFYYLFRRPIVALRQWSGI</sequence>
<dbReference type="AlphaFoldDB" id="A0A653DYW4"/>
<evidence type="ECO:0000313" key="6">
    <source>
        <dbReference type="EMBL" id="VEV95555.1"/>
    </source>
</evidence>
<accession>A0A653DYW4</accession>
<protein>
    <recommendedName>
        <fullName evidence="7">HlyD family secretion protein</fullName>
    </recommendedName>
</protein>
<keyword evidence="2 3" id="KW-0175">Coiled coil</keyword>
<evidence type="ECO:0000256" key="4">
    <source>
        <dbReference type="SAM" id="MobiDB-lite"/>
    </source>
</evidence>
<dbReference type="SUPFAM" id="SSF111369">
    <property type="entry name" value="HlyD-like secretion proteins"/>
    <property type="match status" value="1"/>
</dbReference>
<evidence type="ECO:0000256" key="3">
    <source>
        <dbReference type="SAM" id="Coils"/>
    </source>
</evidence>
<reference evidence="6" key="1">
    <citation type="submission" date="2019-02" db="EMBL/GenBank/DDBJ databases">
        <authorList>
            <consortium name="Genoscope - CEA"/>
            <person name="William W."/>
        </authorList>
    </citation>
    <scope>NUCLEOTIDE SEQUENCE [LARGE SCALE GENOMIC DNA]</scope>
    <source>
        <strain evidence="6">YSy11</strain>
    </source>
</reference>
<evidence type="ECO:0000256" key="2">
    <source>
        <dbReference type="ARBA" id="ARBA00023054"/>
    </source>
</evidence>
<feature type="transmembrane region" description="Helical" evidence="5">
    <location>
        <begin position="231"/>
        <end position="251"/>
    </location>
</feature>
<evidence type="ECO:0008006" key="7">
    <source>
        <dbReference type="Google" id="ProtNLM"/>
    </source>
</evidence>
<organism evidence="6">
    <name type="scientific">Pseudomonas marincola</name>
    <dbReference type="NCBI Taxonomy" id="437900"/>
    <lineage>
        <taxon>Bacteria</taxon>
        <taxon>Pseudomonadati</taxon>
        <taxon>Pseudomonadota</taxon>
        <taxon>Gammaproteobacteria</taxon>
        <taxon>Pseudomonadales</taxon>
        <taxon>Pseudomonadaceae</taxon>
        <taxon>Pseudomonas</taxon>
    </lineage>
</organism>
<keyword evidence="5" id="KW-0472">Membrane</keyword>
<dbReference type="PANTHER" id="PTHR32347:SF23">
    <property type="entry name" value="BLL5650 PROTEIN"/>
    <property type="match status" value="1"/>
</dbReference>
<evidence type="ECO:0000256" key="1">
    <source>
        <dbReference type="ARBA" id="ARBA00004196"/>
    </source>
</evidence>
<proteinExistence type="predicted"/>
<keyword evidence="5" id="KW-0812">Transmembrane</keyword>
<gene>
    <name evidence="6" type="ORF">PMYSY11_0508</name>
</gene>
<evidence type="ECO:0000256" key="5">
    <source>
        <dbReference type="SAM" id="Phobius"/>
    </source>
</evidence>
<dbReference type="PANTHER" id="PTHR32347">
    <property type="entry name" value="EFFLUX SYSTEM COMPONENT YKNX-RELATED"/>
    <property type="match status" value="1"/>
</dbReference>
<dbReference type="Gene3D" id="2.40.30.170">
    <property type="match status" value="1"/>
</dbReference>
<dbReference type="RefSeq" id="WP_150547470.1">
    <property type="nucleotide sequence ID" value="NZ_LR215729.2"/>
</dbReference>
<feature type="region of interest" description="Disordered" evidence="4">
    <location>
        <begin position="1"/>
        <end position="21"/>
    </location>
</feature>
<dbReference type="GO" id="GO:0030313">
    <property type="term" value="C:cell envelope"/>
    <property type="evidence" value="ECO:0007669"/>
    <property type="project" value="UniProtKB-SubCell"/>
</dbReference>
<comment type="subcellular location">
    <subcellularLocation>
        <location evidence="1">Cell envelope</location>
    </subcellularLocation>
</comment>
<dbReference type="InterPro" id="IPR050465">
    <property type="entry name" value="UPF0194_transport"/>
</dbReference>
<feature type="compositionally biased region" description="Low complexity" evidence="4">
    <location>
        <begin position="9"/>
        <end position="20"/>
    </location>
</feature>
<feature type="coiled-coil region" evidence="3">
    <location>
        <begin position="304"/>
        <end position="357"/>
    </location>
</feature>
<name>A0A653DYW4_9PSED</name>
<dbReference type="EMBL" id="LR215729">
    <property type="protein sequence ID" value="VEV95555.1"/>
    <property type="molecule type" value="Genomic_DNA"/>
</dbReference>